<dbReference type="Pfam" id="PF20231">
    <property type="entry name" value="DUF6589"/>
    <property type="match status" value="1"/>
</dbReference>
<dbReference type="InterPro" id="IPR046496">
    <property type="entry name" value="DUF6589"/>
</dbReference>
<feature type="domain" description="DUF6589" evidence="2">
    <location>
        <begin position="89"/>
        <end position="563"/>
    </location>
</feature>
<accession>A0AA38UHI9</accession>
<reference evidence="3" key="1">
    <citation type="submission" date="2022-08" db="EMBL/GenBank/DDBJ databases">
        <authorList>
            <consortium name="DOE Joint Genome Institute"/>
            <person name="Min B."/>
            <person name="Riley R."/>
            <person name="Sierra-Patev S."/>
            <person name="Naranjo-Ortiz M."/>
            <person name="Looney B."/>
            <person name="Konkel Z."/>
            <person name="Slot J.C."/>
            <person name="Sakamoto Y."/>
            <person name="Steenwyk J.L."/>
            <person name="Rokas A."/>
            <person name="Carro J."/>
            <person name="Camarero S."/>
            <person name="Ferreira P."/>
            <person name="Molpeceres G."/>
            <person name="Ruiz-Duenas F.J."/>
            <person name="Serrano A."/>
            <person name="Henrissat B."/>
            <person name="Drula E."/>
            <person name="Hughes K.W."/>
            <person name="Mata J.L."/>
            <person name="Ishikawa N.K."/>
            <person name="Vargas-Isla R."/>
            <person name="Ushijima S."/>
            <person name="Smith C.A."/>
            <person name="Ahrendt S."/>
            <person name="Andreopoulos W."/>
            <person name="He G."/>
            <person name="Labutti K."/>
            <person name="Lipzen A."/>
            <person name="Ng V."/>
            <person name="Sandor L."/>
            <person name="Barry K."/>
            <person name="Martinez A.T."/>
            <person name="Xiao Y."/>
            <person name="Gibbons J.G."/>
            <person name="Terashima K."/>
            <person name="Hibbett D.S."/>
            <person name="Grigoriev I.V."/>
        </authorList>
    </citation>
    <scope>NUCLEOTIDE SEQUENCE</scope>
    <source>
        <strain evidence="3">TFB9207</strain>
    </source>
</reference>
<protein>
    <recommendedName>
        <fullName evidence="2">DUF6589 domain-containing protein</fullName>
    </recommendedName>
</protein>
<dbReference type="Proteomes" id="UP001163846">
    <property type="component" value="Unassembled WGS sequence"/>
</dbReference>
<gene>
    <name evidence="3" type="ORF">F5878DRAFT_609706</name>
</gene>
<evidence type="ECO:0000256" key="1">
    <source>
        <dbReference type="SAM" id="MobiDB-lite"/>
    </source>
</evidence>
<evidence type="ECO:0000259" key="2">
    <source>
        <dbReference type="Pfam" id="PF20231"/>
    </source>
</evidence>
<dbReference type="AlphaFoldDB" id="A0AA38UHI9"/>
<organism evidence="3 4">
    <name type="scientific">Lentinula raphanica</name>
    <dbReference type="NCBI Taxonomy" id="153919"/>
    <lineage>
        <taxon>Eukaryota</taxon>
        <taxon>Fungi</taxon>
        <taxon>Dikarya</taxon>
        <taxon>Basidiomycota</taxon>
        <taxon>Agaricomycotina</taxon>
        <taxon>Agaricomycetes</taxon>
        <taxon>Agaricomycetidae</taxon>
        <taxon>Agaricales</taxon>
        <taxon>Marasmiineae</taxon>
        <taxon>Omphalotaceae</taxon>
        <taxon>Lentinula</taxon>
    </lineage>
</organism>
<name>A0AA38UHI9_9AGAR</name>
<evidence type="ECO:0000313" key="3">
    <source>
        <dbReference type="EMBL" id="KAJ3841649.1"/>
    </source>
</evidence>
<proteinExistence type="predicted"/>
<comment type="caution">
    <text evidence="3">The sequence shown here is derived from an EMBL/GenBank/DDBJ whole genome shotgun (WGS) entry which is preliminary data.</text>
</comment>
<sequence>MSANSTIHDILRGLGEEERLATRAAGTNPQLWGKVVFADVQVQPNFLDGPENDRMSAGIAATFIEYAEGTFPPQVNDLNDKEARISKNERSRINARFFLKLINHKHLETVGTIQWLESLVTQIPELAHLKEHVTMLYETKGAIDRLPLQVAKLHCLPTVDRLERHNEDVERVHSAVRRFLEQLGQTPESFNSRIWPFGSHGLSHQRLLELKNYQQFLDNELLRFDIIEPQLEWWHTMSQDLSRLYKTHWGTPLSRDPSSLGHSSRKIGREDPSNLDVIDYFPGTQLAYLVLDARMLDCWRLAFGASDIYEYFRELEVKNELPAIEDLESMAGKLYSSYSTGHAYYRVLYDAGGSKTHGAEWIDTIPVGTLWTGLADDPQIDDVDLTFDKPKLRSAKATDSTGEEKNSTRKDEEAAEREKERFRTTGDRVLANSIAFMRDALWSRECAYAVTSGDVGRAWEILKVMLFTFAGSHPEITFYLLETIASLELESSQPLRNALLRTMLINLSGNPDNFFPCDLVQEYFNRLLEFIVERKGEEFHLEFIKESISRNLNRMSQFKVDTRIGAGLSRHPTPEIRMLLKQYAHHELHSRRVGRYVEERDVDDFSKGWSKLTNGRVAKWIRESHMNRLRQENFPPDIDDLDFGDDSGPDINYESNEEIRFKHTLDFADMFDSTSLMRLLDFEGAKDTLGAGFDEFRAEAKCPRSDNEGQ</sequence>
<feature type="region of interest" description="Disordered" evidence="1">
    <location>
        <begin position="394"/>
        <end position="422"/>
    </location>
</feature>
<keyword evidence="4" id="KW-1185">Reference proteome</keyword>
<evidence type="ECO:0000313" key="4">
    <source>
        <dbReference type="Proteomes" id="UP001163846"/>
    </source>
</evidence>
<feature type="compositionally biased region" description="Basic and acidic residues" evidence="1">
    <location>
        <begin position="402"/>
        <end position="422"/>
    </location>
</feature>
<dbReference type="EMBL" id="MU806032">
    <property type="protein sequence ID" value="KAJ3841649.1"/>
    <property type="molecule type" value="Genomic_DNA"/>
</dbReference>